<comment type="caution">
    <text evidence="2">The sequence shown here is derived from an EMBL/GenBank/DDBJ whole genome shotgun (WGS) entry which is preliminary data.</text>
</comment>
<organism evidence="2 3">
    <name type="scientific">Pseudoduganella ginsengisoli</name>
    <dbReference type="NCBI Taxonomy" id="1462440"/>
    <lineage>
        <taxon>Bacteria</taxon>
        <taxon>Pseudomonadati</taxon>
        <taxon>Pseudomonadota</taxon>
        <taxon>Betaproteobacteria</taxon>
        <taxon>Burkholderiales</taxon>
        <taxon>Oxalobacteraceae</taxon>
        <taxon>Telluria group</taxon>
        <taxon>Pseudoduganella</taxon>
    </lineage>
</organism>
<keyword evidence="3" id="KW-1185">Reference proteome</keyword>
<dbReference type="Gene3D" id="3.50.50.60">
    <property type="entry name" value="FAD/NAD(P)-binding domain"/>
    <property type="match status" value="2"/>
</dbReference>
<dbReference type="RefSeq" id="WP_155437993.1">
    <property type="nucleotide sequence ID" value="NZ_WNLA01000002.1"/>
</dbReference>
<dbReference type="PRINTS" id="PR00411">
    <property type="entry name" value="PNDRDTASEI"/>
</dbReference>
<dbReference type="InterPro" id="IPR023753">
    <property type="entry name" value="FAD/NAD-binding_dom"/>
</dbReference>
<proteinExistence type="predicted"/>
<evidence type="ECO:0000313" key="3">
    <source>
        <dbReference type="Proteomes" id="UP000484015"/>
    </source>
</evidence>
<evidence type="ECO:0000259" key="1">
    <source>
        <dbReference type="Pfam" id="PF07992"/>
    </source>
</evidence>
<dbReference type="PANTHER" id="PTHR42877:SF4">
    <property type="entry name" value="FAD_NAD(P)-BINDING DOMAIN-CONTAINING PROTEIN-RELATED"/>
    <property type="match status" value="1"/>
</dbReference>
<dbReference type="AlphaFoldDB" id="A0A6L6PVV4"/>
<accession>A0A6L6PVV4</accession>
<name>A0A6L6PVV4_9BURK</name>
<dbReference type="InterPro" id="IPR036188">
    <property type="entry name" value="FAD/NAD-bd_sf"/>
</dbReference>
<dbReference type="SUPFAM" id="SSF51905">
    <property type="entry name" value="FAD/NAD(P)-binding domain"/>
    <property type="match status" value="2"/>
</dbReference>
<evidence type="ECO:0000313" key="2">
    <source>
        <dbReference type="EMBL" id="MTW01610.1"/>
    </source>
</evidence>
<feature type="domain" description="FAD/NAD(P)-binding" evidence="1">
    <location>
        <begin position="16"/>
        <end position="231"/>
    </location>
</feature>
<gene>
    <name evidence="2" type="ORF">GM668_05855</name>
</gene>
<dbReference type="PANTHER" id="PTHR42877">
    <property type="entry name" value="L-ORNITHINE N(5)-MONOOXYGENASE-RELATED"/>
    <property type="match status" value="1"/>
</dbReference>
<dbReference type="Proteomes" id="UP000484015">
    <property type="component" value="Unassembled WGS sequence"/>
</dbReference>
<sequence length="496" mass="54971">MNEQTTRQPHSVKPLRVVVMGAGMAGILAGIKLREAGYGSVAIYEKAARVGGTWRENTYPGLTCDVPSHAYTYSFEPNPDWSRVLPPGAEVQAYFERTVEKYGISDMIRFNEEIIACVFEQGRWNLTMKSGLRDTADIIIAATGVLHHPSVPDIKGLPAFEGKAFHSSHWDHSVPLDGARVGVVGNGSTGVQIVSALAGRASKVSHFQRTAQWIFPVENPYFTDEQKAAFRADRALLHSLRYDPTYLSNVERFTNAILDADSPEIREIEAIALGHLERSVPDPALRAKLRPDYRVACKRLIYSPDYYQAIQHPNAALVTDGIECVEAKGIRTRDGKLHELDVLVLATGFKADQFMRPMNVVGRDGVKLNDVWAKRPRAYLAVAIPGFPNFFMLNGPTGPVGNFSLIDIAEQQWQYVSQLMDLVRNGVCNEVEATQAALDDYDQARIAAARKTVFGSGCNSWYLDAEGVPATWPWSQARFREAMAAPQMEHYTLSNA</sequence>
<dbReference type="InterPro" id="IPR051209">
    <property type="entry name" value="FAD-bind_Monooxygenase_sf"/>
</dbReference>
<reference evidence="2 3" key="1">
    <citation type="submission" date="2019-11" db="EMBL/GenBank/DDBJ databases">
        <title>Type strains purchased from KCTC, JCM and DSMZ.</title>
        <authorList>
            <person name="Lu H."/>
        </authorList>
    </citation>
    <scope>NUCLEOTIDE SEQUENCE [LARGE SCALE GENOMIC DNA]</scope>
    <source>
        <strain evidence="2 3">KCTC 42409</strain>
    </source>
</reference>
<dbReference type="GO" id="GO:0016491">
    <property type="term" value="F:oxidoreductase activity"/>
    <property type="evidence" value="ECO:0007669"/>
    <property type="project" value="InterPro"/>
</dbReference>
<dbReference type="EMBL" id="WNLA01000002">
    <property type="protein sequence ID" value="MTW01610.1"/>
    <property type="molecule type" value="Genomic_DNA"/>
</dbReference>
<dbReference type="OrthoDB" id="9766402at2"/>
<dbReference type="Pfam" id="PF07992">
    <property type="entry name" value="Pyr_redox_2"/>
    <property type="match status" value="1"/>
</dbReference>
<protein>
    <submittedName>
        <fullName evidence="2">NAD(P)-binding protein</fullName>
    </submittedName>
</protein>
<dbReference type="PRINTS" id="PR00368">
    <property type="entry name" value="FADPNR"/>
</dbReference>